<dbReference type="KEGG" id="wca:WEOB_318"/>
<feature type="binding site" evidence="8">
    <location>
        <begin position="11"/>
        <end position="18"/>
    </location>
    <ligand>
        <name>GTP</name>
        <dbReference type="ChEBI" id="CHEBI:37565"/>
        <label>1</label>
    </ligand>
</feature>
<evidence type="ECO:0000256" key="7">
    <source>
        <dbReference type="ARBA" id="ARBA00032345"/>
    </source>
</evidence>
<dbReference type="Pfam" id="PF01926">
    <property type="entry name" value="MMR_HSR1"/>
    <property type="match status" value="2"/>
</dbReference>
<feature type="binding site" evidence="8">
    <location>
        <begin position="325"/>
        <end position="328"/>
    </location>
    <ligand>
        <name>GTP</name>
        <dbReference type="ChEBI" id="CHEBI:37565"/>
        <label>2</label>
    </ligand>
</feature>
<dbReference type="GO" id="GO:0042254">
    <property type="term" value="P:ribosome biogenesis"/>
    <property type="evidence" value="ECO:0007669"/>
    <property type="project" value="UniProtKB-KW"/>
</dbReference>
<dbReference type="InterPro" id="IPR005225">
    <property type="entry name" value="Small_GTP-bd"/>
</dbReference>
<dbReference type="SUPFAM" id="SSF52540">
    <property type="entry name" value="P-loop containing nucleoside triphosphate hydrolases"/>
    <property type="match status" value="2"/>
</dbReference>
<dbReference type="InterPro" id="IPR015946">
    <property type="entry name" value="KH_dom-like_a/b"/>
</dbReference>
<comment type="subunit">
    <text evidence="8">Associates with the 50S ribosomal subunit.</text>
</comment>
<dbReference type="Proteomes" id="UP000242753">
    <property type="component" value="Chromosome I"/>
</dbReference>
<evidence type="ECO:0000256" key="8">
    <source>
        <dbReference type="HAMAP-Rule" id="MF_00195"/>
    </source>
</evidence>
<evidence type="ECO:0000256" key="2">
    <source>
        <dbReference type="ARBA" id="ARBA00020953"/>
    </source>
</evidence>
<dbReference type="HAMAP" id="MF_00195">
    <property type="entry name" value="GTPase_Der"/>
    <property type="match status" value="1"/>
</dbReference>
<dbReference type="Gene3D" id="3.30.300.20">
    <property type="match status" value="1"/>
</dbReference>
<proteinExistence type="inferred from homology"/>
<dbReference type="Gene3D" id="3.40.50.300">
    <property type="entry name" value="P-loop containing nucleotide triphosphate hydrolases"/>
    <property type="match status" value="2"/>
</dbReference>
<dbReference type="NCBIfam" id="TIGR03594">
    <property type="entry name" value="GTPase_EngA"/>
    <property type="match status" value="1"/>
</dbReference>
<dbReference type="RefSeq" id="WP_281263796.1">
    <property type="nucleotide sequence ID" value="NZ_LN774881.1"/>
</dbReference>
<feature type="binding site" evidence="8">
    <location>
        <begin position="260"/>
        <end position="264"/>
    </location>
    <ligand>
        <name>GTP</name>
        <dbReference type="ChEBI" id="CHEBI:37565"/>
        <label>2</label>
    </ligand>
</feature>
<evidence type="ECO:0000256" key="6">
    <source>
        <dbReference type="ARBA" id="ARBA00023134"/>
    </source>
</evidence>
<feature type="binding site" evidence="8">
    <location>
        <begin position="213"/>
        <end position="220"/>
    </location>
    <ligand>
        <name>GTP</name>
        <dbReference type="ChEBI" id="CHEBI:37565"/>
        <label>2</label>
    </ligand>
</feature>
<dbReference type="GO" id="GO:0005525">
    <property type="term" value="F:GTP binding"/>
    <property type="evidence" value="ECO:0007669"/>
    <property type="project" value="UniProtKB-UniRule"/>
</dbReference>
<feature type="binding site" evidence="8">
    <location>
        <begin position="57"/>
        <end position="61"/>
    </location>
    <ligand>
        <name>GTP</name>
        <dbReference type="ChEBI" id="CHEBI:37565"/>
        <label>1</label>
    </ligand>
</feature>
<evidence type="ECO:0000256" key="3">
    <source>
        <dbReference type="ARBA" id="ARBA00022517"/>
    </source>
</evidence>
<dbReference type="PRINTS" id="PR00326">
    <property type="entry name" value="GTP1OBG"/>
</dbReference>
<name>A0A0H5BX85_9ENTR</name>
<comment type="function">
    <text evidence="8 9">GTPase that plays an essential role in the late steps of ribosome biogenesis.</text>
</comment>
<sequence length="472" mass="55239">MNLTFTIALIGRKNVGKSALFNKLTNTKNFNINYPIFTRDRKYGKIKWKNNECTIIDTGGLNRSNEKLDNKIKEQSIMAINESNMVLLVTDGSLKYMEIDKNIAQSLRNFYYKKTIIIINKKKSINLNNISNNIYSLGIKEIFHISKLQKSSIEFLKKKIFSILYKKIHTNNIKNQNICNKYFKKNIQISKKNYNFEQYKTTESVLTKISIIGRPNVGKSTFINCVIGKKRTITHNKPGTTQENIYITTKINNKKYMLIDTAGINKYHYIKKKDINISHIQTIQAIKNSNIVLLLIDIFPEAYKQNTSILNFILKQKKILIILINKCDLINNKKKNILKKNINFQFKYNKFIQIYFISAKYKIGISNLFQNINTIYENSIKKINTALINKIMHIAIKKHNLPIIQKKQIKLKYAHIVKYDPLIIIIHGSQTKYLSNSYKRYLTSFFYKNLGIKSIPIQIKFKENLNPFLNKN</sequence>
<dbReference type="AlphaFoldDB" id="A0A0H5BX85"/>
<keyword evidence="3 8" id="KW-0690">Ribosome biogenesis</keyword>
<evidence type="ECO:0000259" key="11">
    <source>
        <dbReference type="Pfam" id="PF14714"/>
    </source>
</evidence>
<evidence type="ECO:0000256" key="9">
    <source>
        <dbReference type="RuleBase" id="RU004481"/>
    </source>
</evidence>
<evidence type="ECO:0000256" key="1">
    <source>
        <dbReference type="ARBA" id="ARBA00008279"/>
    </source>
</evidence>
<reference evidence="13" key="1">
    <citation type="submission" date="2015-01" db="EMBL/GenBank/DDBJ databases">
        <authorList>
            <person name="Manzano-Marin A."/>
            <person name="Manzano-Marin A."/>
        </authorList>
    </citation>
    <scope>NUCLEOTIDE SEQUENCE [LARGE SCALE GENOMIC DNA]</scope>
    <source>
        <strain evidence="13">obscurior</strain>
    </source>
</reference>
<evidence type="ECO:0000259" key="10">
    <source>
        <dbReference type="Pfam" id="PF01926"/>
    </source>
</evidence>
<dbReference type="InterPro" id="IPR016484">
    <property type="entry name" value="GTPase_Der"/>
</dbReference>
<dbReference type="PANTHER" id="PTHR43834">
    <property type="entry name" value="GTPASE DER"/>
    <property type="match status" value="1"/>
</dbReference>
<feature type="domain" description="G" evidence="10">
    <location>
        <begin position="6"/>
        <end position="121"/>
    </location>
</feature>
<keyword evidence="6 8" id="KW-0342">GTP-binding</keyword>
<comment type="caution">
    <text evidence="8">Lacks conserved residue(s) required for the propagation of feature annotation.</text>
</comment>
<gene>
    <name evidence="8 12" type="primary">der</name>
    <name evidence="12" type="ORF">WEOB_318</name>
</gene>
<dbReference type="InterPro" id="IPR032859">
    <property type="entry name" value="KH_dom-like"/>
</dbReference>
<dbReference type="PIRSF" id="PIRSF006485">
    <property type="entry name" value="GTP-binding_EngA"/>
    <property type="match status" value="1"/>
</dbReference>
<accession>A0A0H5BX85</accession>
<dbReference type="STRING" id="1594731.WEOB_318"/>
<evidence type="ECO:0000313" key="12">
    <source>
        <dbReference type="EMBL" id="CEN32254.1"/>
    </source>
</evidence>
<dbReference type="InterPro" id="IPR006073">
    <property type="entry name" value="GTP-bd"/>
</dbReference>
<evidence type="ECO:0000256" key="5">
    <source>
        <dbReference type="ARBA" id="ARBA00022741"/>
    </source>
</evidence>
<keyword evidence="13" id="KW-1185">Reference proteome</keyword>
<protein>
    <recommendedName>
        <fullName evidence="2 8">GTPase Der</fullName>
    </recommendedName>
    <alternativeName>
        <fullName evidence="7 8">GTP-binding protein EngA</fullName>
    </alternativeName>
</protein>
<comment type="similarity">
    <text evidence="1 8 9">Belongs to the TRAFAC class TrmE-Era-EngA-EngB-Septin-like GTPase superfamily. EngA (Der) GTPase family.</text>
</comment>
<keyword evidence="4 9" id="KW-0677">Repeat</keyword>
<evidence type="ECO:0000256" key="4">
    <source>
        <dbReference type="ARBA" id="ARBA00022737"/>
    </source>
</evidence>
<feature type="domain" description="GTPase Der C-terminal KH-domain-like" evidence="11">
    <location>
        <begin position="382"/>
        <end position="462"/>
    </location>
</feature>
<organism evidence="12 13">
    <name type="scientific">Candidatus Westeberhardia cardiocondylae</name>
    <dbReference type="NCBI Taxonomy" id="1594731"/>
    <lineage>
        <taxon>Bacteria</taxon>
        <taxon>Pseudomonadati</taxon>
        <taxon>Pseudomonadota</taxon>
        <taxon>Gammaproteobacteria</taxon>
        <taxon>Enterobacterales</taxon>
        <taxon>Enterobacteriaceae</taxon>
        <taxon>ant endosymbionts</taxon>
        <taxon>Candidatus Westeberhardia</taxon>
    </lineage>
</organism>
<keyword evidence="5 8" id="KW-0547">Nucleotide-binding</keyword>
<dbReference type="GO" id="GO:0043022">
    <property type="term" value="F:ribosome binding"/>
    <property type="evidence" value="ECO:0007669"/>
    <property type="project" value="TreeGrafter"/>
</dbReference>
<feature type="domain" description="G" evidence="10">
    <location>
        <begin position="208"/>
        <end position="326"/>
    </location>
</feature>
<dbReference type="NCBIfam" id="TIGR00231">
    <property type="entry name" value="small_GTP"/>
    <property type="match status" value="1"/>
</dbReference>
<evidence type="ECO:0000313" key="13">
    <source>
        <dbReference type="Proteomes" id="UP000242753"/>
    </source>
</evidence>
<dbReference type="InterPro" id="IPR027417">
    <property type="entry name" value="P-loop_NTPase"/>
</dbReference>
<dbReference type="Pfam" id="PF14714">
    <property type="entry name" value="KH_dom-like"/>
    <property type="match status" value="1"/>
</dbReference>
<dbReference type="PANTHER" id="PTHR43834:SF6">
    <property type="entry name" value="GTPASE DER"/>
    <property type="match status" value="1"/>
</dbReference>
<dbReference type="EMBL" id="LN774881">
    <property type="protein sequence ID" value="CEN32254.1"/>
    <property type="molecule type" value="Genomic_DNA"/>
</dbReference>